<dbReference type="Proteomes" id="UP001432995">
    <property type="component" value="Unassembled WGS sequence"/>
</dbReference>
<accession>A0ABV1QXS1</accession>
<proteinExistence type="predicted"/>
<evidence type="ECO:0008006" key="3">
    <source>
        <dbReference type="Google" id="ProtNLM"/>
    </source>
</evidence>
<name>A0ABV1QXS1_9HYPH</name>
<protein>
    <recommendedName>
        <fullName evidence="3">XRE family transcriptional regulator</fullName>
    </recommendedName>
</protein>
<dbReference type="RefSeq" id="WP_350382993.1">
    <property type="nucleotide sequence ID" value="NZ_JBELQD010000002.1"/>
</dbReference>
<sequence length="89" mass="9397">MPGDDAALAQMVDSLRAHLPKAGLDQGEMQQVGARLPASLVRQAKRRTGLSSNTDLLIVALANLALEDAFADAFEAAHGQLDPELDIGF</sequence>
<reference evidence="1" key="1">
    <citation type="submission" date="2024-06" db="EMBL/GenBank/DDBJ databases">
        <authorList>
            <person name="Campbell A.G."/>
        </authorList>
    </citation>
    <scope>NUCLEOTIDE SEQUENCE</scope>
    <source>
        <strain evidence="1">EM17</strain>
    </source>
</reference>
<evidence type="ECO:0000313" key="2">
    <source>
        <dbReference type="Proteomes" id="UP001432995"/>
    </source>
</evidence>
<dbReference type="EMBL" id="JBELQD010000002">
    <property type="protein sequence ID" value="MER2287372.1"/>
    <property type="molecule type" value="Genomic_DNA"/>
</dbReference>
<organism evidence="1 2">
    <name type="scientific">Methylobacterium brachiatum</name>
    <dbReference type="NCBI Taxonomy" id="269660"/>
    <lineage>
        <taxon>Bacteria</taxon>
        <taxon>Pseudomonadati</taxon>
        <taxon>Pseudomonadota</taxon>
        <taxon>Alphaproteobacteria</taxon>
        <taxon>Hyphomicrobiales</taxon>
        <taxon>Methylobacteriaceae</taxon>
        <taxon>Methylobacterium</taxon>
    </lineage>
</organism>
<gene>
    <name evidence="1" type="ORF">ABS770_03815</name>
</gene>
<keyword evidence="2" id="KW-1185">Reference proteome</keyword>
<comment type="caution">
    <text evidence="1">The sequence shown here is derived from an EMBL/GenBank/DDBJ whole genome shotgun (WGS) entry which is preliminary data.</text>
</comment>
<evidence type="ECO:0000313" key="1">
    <source>
        <dbReference type="EMBL" id="MER2287372.1"/>
    </source>
</evidence>